<feature type="domain" description="DAGKc" evidence="13">
    <location>
        <begin position="1"/>
        <end position="130"/>
    </location>
</feature>
<dbReference type="PROSITE" id="PS50146">
    <property type="entry name" value="DAGK"/>
    <property type="match status" value="1"/>
</dbReference>
<dbReference type="InterPro" id="IPR001206">
    <property type="entry name" value="Diacylglycerol_kinase_cat_dom"/>
</dbReference>
<dbReference type="RefSeq" id="WP_189132600.1">
    <property type="nucleotide sequence ID" value="NZ_BMMS01000014.1"/>
</dbReference>
<evidence type="ECO:0000256" key="3">
    <source>
        <dbReference type="ARBA" id="ARBA00022516"/>
    </source>
</evidence>
<evidence type="ECO:0000256" key="8">
    <source>
        <dbReference type="ARBA" id="ARBA00022840"/>
    </source>
</evidence>
<evidence type="ECO:0000256" key="4">
    <source>
        <dbReference type="ARBA" id="ARBA00022679"/>
    </source>
</evidence>
<dbReference type="InterPro" id="IPR016064">
    <property type="entry name" value="NAD/diacylglycerol_kinase_sf"/>
</dbReference>
<dbReference type="GO" id="GO:0005886">
    <property type="term" value="C:plasma membrane"/>
    <property type="evidence" value="ECO:0007669"/>
    <property type="project" value="TreeGrafter"/>
</dbReference>
<evidence type="ECO:0000256" key="6">
    <source>
        <dbReference type="ARBA" id="ARBA00022741"/>
    </source>
</evidence>
<organism evidence="14 15">
    <name type="scientific">Wenjunlia tyrosinilytica</name>
    <dbReference type="NCBI Taxonomy" id="1544741"/>
    <lineage>
        <taxon>Bacteria</taxon>
        <taxon>Bacillati</taxon>
        <taxon>Actinomycetota</taxon>
        <taxon>Actinomycetes</taxon>
        <taxon>Kitasatosporales</taxon>
        <taxon>Streptomycetaceae</taxon>
        <taxon>Wenjunlia</taxon>
    </lineage>
</organism>
<keyword evidence="10" id="KW-0443">Lipid metabolism</keyword>
<evidence type="ECO:0000313" key="15">
    <source>
        <dbReference type="Proteomes" id="UP000641932"/>
    </source>
</evidence>
<evidence type="ECO:0000256" key="10">
    <source>
        <dbReference type="ARBA" id="ARBA00023098"/>
    </source>
</evidence>
<name>A0A917ZSZ1_9ACTN</name>
<gene>
    <name evidence="14" type="ORF">GCM10012280_34720</name>
</gene>
<keyword evidence="15" id="KW-1185">Reference proteome</keyword>
<dbReference type="EMBL" id="BMMS01000014">
    <property type="protein sequence ID" value="GGO90063.1"/>
    <property type="molecule type" value="Genomic_DNA"/>
</dbReference>
<dbReference type="GO" id="GO:0046872">
    <property type="term" value="F:metal ion binding"/>
    <property type="evidence" value="ECO:0007669"/>
    <property type="project" value="UniProtKB-KW"/>
</dbReference>
<keyword evidence="7 14" id="KW-0418">Kinase</keyword>
<evidence type="ECO:0000259" key="13">
    <source>
        <dbReference type="PROSITE" id="PS50146"/>
    </source>
</evidence>
<accession>A0A917ZSZ1</accession>
<evidence type="ECO:0000256" key="5">
    <source>
        <dbReference type="ARBA" id="ARBA00022723"/>
    </source>
</evidence>
<reference evidence="14" key="1">
    <citation type="journal article" date="2014" name="Int. J. Syst. Evol. Microbiol.">
        <title>Complete genome sequence of Corynebacterium casei LMG S-19264T (=DSM 44701T), isolated from a smear-ripened cheese.</title>
        <authorList>
            <consortium name="US DOE Joint Genome Institute (JGI-PGF)"/>
            <person name="Walter F."/>
            <person name="Albersmeier A."/>
            <person name="Kalinowski J."/>
            <person name="Ruckert C."/>
        </authorList>
    </citation>
    <scope>NUCLEOTIDE SEQUENCE</scope>
    <source>
        <strain evidence="14">CGMCC 4.7201</strain>
    </source>
</reference>
<dbReference type="Gene3D" id="2.60.200.40">
    <property type="match status" value="1"/>
</dbReference>
<keyword evidence="12" id="KW-1208">Phospholipid metabolism</keyword>
<dbReference type="Pfam" id="PF00781">
    <property type="entry name" value="DAGK_cat"/>
    <property type="match status" value="1"/>
</dbReference>
<dbReference type="InterPro" id="IPR050187">
    <property type="entry name" value="Lipid_Phosphate_FormReg"/>
</dbReference>
<keyword evidence="6" id="KW-0547">Nucleotide-binding</keyword>
<dbReference type="NCBIfam" id="TIGR00147">
    <property type="entry name" value="YegS/Rv2252/BmrU family lipid kinase"/>
    <property type="match status" value="1"/>
</dbReference>
<dbReference type="PANTHER" id="PTHR12358">
    <property type="entry name" value="SPHINGOSINE KINASE"/>
    <property type="match status" value="1"/>
</dbReference>
<dbReference type="InterPro" id="IPR045540">
    <property type="entry name" value="YegS/DAGK_C"/>
</dbReference>
<dbReference type="SUPFAM" id="SSF111331">
    <property type="entry name" value="NAD kinase/diacylglycerol kinase-like"/>
    <property type="match status" value="1"/>
</dbReference>
<keyword evidence="9" id="KW-0460">Magnesium</keyword>
<keyword evidence="11" id="KW-0594">Phospholipid biosynthesis</keyword>
<dbReference type="NCBIfam" id="NF008882">
    <property type="entry name" value="PRK11914.1"/>
    <property type="match status" value="1"/>
</dbReference>
<dbReference type="AlphaFoldDB" id="A0A917ZSZ1"/>
<keyword evidence="5" id="KW-0479">Metal-binding</keyword>
<evidence type="ECO:0000313" key="14">
    <source>
        <dbReference type="EMBL" id="GGO90063.1"/>
    </source>
</evidence>
<dbReference type="GO" id="GO:0004143">
    <property type="term" value="F:ATP-dependent diacylglycerol kinase activity"/>
    <property type="evidence" value="ECO:0007669"/>
    <property type="project" value="TreeGrafter"/>
</dbReference>
<dbReference type="PANTHER" id="PTHR12358:SF106">
    <property type="entry name" value="LIPID KINASE YEGS"/>
    <property type="match status" value="1"/>
</dbReference>
<proteinExistence type="inferred from homology"/>
<keyword evidence="4" id="KW-0808">Transferase</keyword>
<evidence type="ECO:0000256" key="1">
    <source>
        <dbReference type="ARBA" id="ARBA00001946"/>
    </source>
</evidence>
<dbReference type="Pfam" id="PF19279">
    <property type="entry name" value="YegS_C"/>
    <property type="match status" value="1"/>
</dbReference>
<dbReference type="Gene3D" id="3.40.50.10330">
    <property type="entry name" value="Probable inorganic polyphosphate/atp-NAD kinase, domain 1"/>
    <property type="match status" value="1"/>
</dbReference>
<sequence length="292" mass="30226">MSGPVTLLVNPTAGQGGGVRVAHEVAARLRGRGIEPVLAVPTGPAEAAGQARTAAERGGVLAVVGGDGMVSIAVQALAGSDCALAVVPAGTGNDFARTLGVPLHDPAAAAEVIADGTVGSVDLGRTGDRWFGTVLTSGFDSKVTARAHGMRRPRGRMRYNLAVVRELMALRPLDYTLTLDGREFTTRAVLVAVGNTSSYGGGMRVCPGARPDDGMLSVTVIGPVDRTTLVWVFPRVYKGQHIHHPAVRTHQAREARLAANGITAYADGEFVGPLPLTVRVAPAALRVVLPAR</sequence>
<comment type="similarity">
    <text evidence="2">Belongs to the diacylglycerol/lipid kinase family.</text>
</comment>
<protein>
    <submittedName>
        <fullName evidence="14">Diacylglycerol kinase</fullName>
    </submittedName>
</protein>
<comment type="cofactor">
    <cofactor evidence="1">
        <name>Mg(2+)</name>
        <dbReference type="ChEBI" id="CHEBI:18420"/>
    </cofactor>
</comment>
<dbReference type="InterPro" id="IPR017438">
    <property type="entry name" value="ATP-NAD_kinase_N"/>
</dbReference>
<keyword evidence="3" id="KW-0444">Lipid biosynthesis</keyword>
<keyword evidence="8" id="KW-0067">ATP-binding</keyword>
<dbReference type="InterPro" id="IPR005218">
    <property type="entry name" value="Diacylglycerol/lipid_kinase"/>
</dbReference>
<dbReference type="Proteomes" id="UP000641932">
    <property type="component" value="Unassembled WGS sequence"/>
</dbReference>
<reference evidence="14" key="2">
    <citation type="submission" date="2020-09" db="EMBL/GenBank/DDBJ databases">
        <authorList>
            <person name="Sun Q."/>
            <person name="Zhou Y."/>
        </authorList>
    </citation>
    <scope>NUCLEOTIDE SEQUENCE</scope>
    <source>
        <strain evidence="14">CGMCC 4.7201</strain>
    </source>
</reference>
<evidence type="ECO:0000256" key="2">
    <source>
        <dbReference type="ARBA" id="ARBA00005983"/>
    </source>
</evidence>
<evidence type="ECO:0000256" key="12">
    <source>
        <dbReference type="ARBA" id="ARBA00023264"/>
    </source>
</evidence>
<evidence type="ECO:0000256" key="9">
    <source>
        <dbReference type="ARBA" id="ARBA00022842"/>
    </source>
</evidence>
<dbReference type="SMART" id="SM00046">
    <property type="entry name" value="DAGKc"/>
    <property type="match status" value="1"/>
</dbReference>
<comment type="caution">
    <text evidence="14">The sequence shown here is derived from an EMBL/GenBank/DDBJ whole genome shotgun (WGS) entry which is preliminary data.</text>
</comment>
<evidence type="ECO:0000256" key="11">
    <source>
        <dbReference type="ARBA" id="ARBA00023209"/>
    </source>
</evidence>
<dbReference type="GO" id="GO:0005524">
    <property type="term" value="F:ATP binding"/>
    <property type="evidence" value="ECO:0007669"/>
    <property type="project" value="UniProtKB-KW"/>
</dbReference>
<dbReference type="GO" id="GO:0008654">
    <property type="term" value="P:phospholipid biosynthetic process"/>
    <property type="evidence" value="ECO:0007669"/>
    <property type="project" value="UniProtKB-KW"/>
</dbReference>
<evidence type="ECO:0000256" key="7">
    <source>
        <dbReference type="ARBA" id="ARBA00022777"/>
    </source>
</evidence>